<evidence type="ECO:0000256" key="1">
    <source>
        <dbReference type="SAM" id="Coils"/>
    </source>
</evidence>
<keyword evidence="1" id="KW-0175">Coiled coil</keyword>
<comment type="caution">
    <text evidence="2">The sequence shown here is derived from an EMBL/GenBank/DDBJ whole genome shotgun (WGS) entry which is preliminary data.</text>
</comment>
<dbReference type="GO" id="GO:0004527">
    <property type="term" value="F:exonuclease activity"/>
    <property type="evidence" value="ECO:0007669"/>
    <property type="project" value="UniProtKB-KW"/>
</dbReference>
<protein>
    <submittedName>
        <fullName evidence="2">DNA repair exonuclease SbcCD ATPase subunit</fullName>
    </submittedName>
</protein>
<dbReference type="AlphaFoldDB" id="A0A7W9PEK8"/>
<dbReference type="EMBL" id="JACHIT010000001">
    <property type="protein sequence ID" value="MBB5914677.1"/>
    <property type="molecule type" value="Genomic_DNA"/>
</dbReference>
<sequence>MSHAEEIERIAQECRRREQILVDELAEFNAHIANRSRELAERSAQQMREFWDEYGEELEKAKAEAEEKERLEAEAREQREAIARAAAARKANQFVAPVDDEDEDDAYYRRKSWLE</sequence>
<name>A0A7W9PEK8_9NOCA</name>
<proteinExistence type="predicted"/>
<feature type="coiled-coil region" evidence="1">
    <location>
        <begin position="51"/>
        <end position="88"/>
    </location>
</feature>
<evidence type="ECO:0000313" key="2">
    <source>
        <dbReference type="EMBL" id="MBB5914677.1"/>
    </source>
</evidence>
<keyword evidence="2" id="KW-0378">Hydrolase</keyword>
<evidence type="ECO:0000313" key="3">
    <source>
        <dbReference type="Proteomes" id="UP000540412"/>
    </source>
</evidence>
<keyword evidence="2" id="KW-0269">Exonuclease</keyword>
<accession>A0A7W9PEK8</accession>
<organism evidence="2 3">
    <name type="scientific">Nocardia transvalensis</name>
    <dbReference type="NCBI Taxonomy" id="37333"/>
    <lineage>
        <taxon>Bacteria</taxon>
        <taxon>Bacillati</taxon>
        <taxon>Actinomycetota</taxon>
        <taxon>Actinomycetes</taxon>
        <taxon>Mycobacteriales</taxon>
        <taxon>Nocardiaceae</taxon>
        <taxon>Nocardia</taxon>
    </lineage>
</organism>
<keyword evidence="2" id="KW-0540">Nuclease</keyword>
<keyword evidence="3" id="KW-1185">Reference proteome</keyword>
<dbReference type="Proteomes" id="UP000540412">
    <property type="component" value="Unassembled WGS sequence"/>
</dbReference>
<reference evidence="2 3" key="1">
    <citation type="submission" date="2020-08" db="EMBL/GenBank/DDBJ databases">
        <title>Sequencing the genomes of 1000 actinobacteria strains.</title>
        <authorList>
            <person name="Klenk H.-P."/>
        </authorList>
    </citation>
    <scope>NUCLEOTIDE SEQUENCE [LARGE SCALE GENOMIC DNA]</scope>
    <source>
        <strain evidence="2 3">DSM 43582</strain>
    </source>
</reference>
<dbReference type="RefSeq" id="WP_040746065.1">
    <property type="nucleotide sequence ID" value="NZ_JACHIT010000001.1"/>
</dbReference>
<gene>
    <name evidence="2" type="ORF">BJY24_003544</name>
</gene>